<dbReference type="CDD" id="cd14014">
    <property type="entry name" value="STKc_PknB_like"/>
    <property type="match status" value="1"/>
</dbReference>
<feature type="compositionally biased region" description="Low complexity" evidence="7">
    <location>
        <begin position="381"/>
        <end position="486"/>
    </location>
</feature>
<name>A0ABP5DCS8_9ACTN</name>
<sequence length="714" mass="71700">MVAVASRWTVPGYEEIRELGAGATGRVVLARHTGSGRPVAIKYLARRLVRESGFLERFRREAETLARLQDPHIVRILDYAESRDGAAIVMEPVSGPTLRGLLVSRGPCPPEVALTVLRGSLLGLGAAHANGVVHRDYKPENVLVDAAGDSKLADFGVAAPAGRDVPGHGTPAYMAPEQWNGMRATPATDMYAATVVFFEMLTGQRPFSSDTMAGLRHAHEAAPLPLEYAPEPVRPLVALGLSKDPDQRYQDVPSFLAHLERVALAGYGADWRERGTRDLAAAVAAMIAAFPLLALGGGGGAAAGGGATGSSAVDAGQAGQASSVARSGGREAARAVERGGGRAGRLGARLGASAAKVKVAAAVFGLAAVATTTTVVVANTAPTGQPRPAAASTPSALGTATTSAGTGTPSPSGEVSTSSPDSPTPTDGTTDSSSTSGATDSSSTSAPSSVGSGSGGPVTTSSSSSSSAPSSSAAPPSTTAKPSTPSSKPPSSGPTTPPTTPSTPNLVPSALMVSVNDPALVGSSSMCAGKGLHVTVTGKISYSGAAPAKATYVWTRSDGTKSATQTVSVSGGSATVTDTFGAGAGGWDQLSVGTVTSSHASYTVNCVAGKLSALNATATGCATTPGNVNFTGTISGTPGSTVRWYWYLAFSTGTPTSAQGEWTNVTLDARGNGAVRFYGWSNFSNTMTGSVMVDPMDGGKPFRLASAVGTLTCR</sequence>
<evidence type="ECO:0000256" key="1">
    <source>
        <dbReference type="ARBA" id="ARBA00022527"/>
    </source>
</evidence>
<dbReference type="PROSITE" id="PS50011">
    <property type="entry name" value="PROTEIN_KINASE_DOM"/>
    <property type="match status" value="1"/>
</dbReference>
<protein>
    <recommendedName>
        <fullName evidence="8">Protein kinase domain-containing protein</fullName>
    </recommendedName>
</protein>
<dbReference type="Proteomes" id="UP001499854">
    <property type="component" value="Unassembled WGS sequence"/>
</dbReference>
<evidence type="ECO:0000259" key="8">
    <source>
        <dbReference type="PROSITE" id="PS50011"/>
    </source>
</evidence>
<feature type="binding site" evidence="6">
    <location>
        <position position="42"/>
    </location>
    <ligand>
        <name>ATP</name>
        <dbReference type="ChEBI" id="CHEBI:30616"/>
    </ligand>
</feature>
<keyword evidence="4" id="KW-0418">Kinase</keyword>
<organism evidence="9 10">
    <name type="scientific">Catenulispora subtropica</name>
    <dbReference type="NCBI Taxonomy" id="450798"/>
    <lineage>
        <taxon>Bacteria</taxon>
        <taxon>Bacillati</taxon>
        <taxon>Actinomycetota</taxon>
        <taxon>Actinomycetes</taxon>
        <taxon>Catenulisporales</taxon>
        <taxon>Catenulisporaceae</taxon>
        <taxon>Catenulispora</taxon>
    </lineage>
</organism>
<gene>
    <name evidence="9" type="ORF">GCM10009838_42350</name>
</gene>
<feature type="region of interest" description="Disordered" evidence="7">
    <location>
        <begin position="381"/>
        <end position="508"/>
    </location>
</feature>
<keyword evidence="1" id="KW-0723">Serine/threonine-protein kinase</keyword>
<feature type="region of interest" description="Disordered" evidence="7">
    <location>
        <begin position="305"/>
        <end position="345"/>
    </location>
</feature>
<dbReference type="Gene3D" id="1.10.510.10">
    <property type="entry name" value="Transferase(Phosphotransferase) domain 1"/>
    <property type="match status" value="1"/>
</dbReference>
<evidence type="ECO:0000256" key="7">
    <source>
        <dbReference type="SAM" id="MobiDB-lite"/>
    </source>
</evidence>
<dbReference type="InterPro" id="IPR030616">
    <property type="entry name" value="Aur-like"/>
</dbReference>
<dbReference type="Gene3D" id="3.30.200.20">
    <property type="entry name" value="Phosphorylase Kinase, domain 1"/>
    <property type="match status" value="1"/>
</dbReference>
<dbReference type="SUPFAM" id="SSF56112">
    <property type="entry name" value="Protein kinase-like (PK-like)"/>
    <property type="match status" value="1"/>
</dbReference>
<reference evidence="10" key="1">
    <citation type="journal article" date="2019" name="Int. J. Syst. Evol. Microbiol.">
        <title>The Global Catalogue of Microorganisms (GCM) 10K type strain sequencing project: providing services to taxonomists for standard genome sequencing and annotation.</title>
        <authorList>
            <consortium name="The Broad Institute Genomics Platform"/>
            <consortium name="The Broad Institute Genome Sequencing Center for Infectious Disease"/>
            <person name="Wu L."/>
            <person name="Ma J."/>
        </authorList>
    </citation>
    <scope>NUCLEOTIDE SEQUENCE [LARGE SCALE GENOMIC DNA]</scope>
    <source>
        <strain evidence="10">JCM 16013</strain>
    </source>
</reference>
<keyword evidence="3 6" id="KW-0547">Nucleotide-binding</keyword>
<feature type="domain" description="Protein kinase" evidence="8">
    <location>
        <begin position="13"/>
        <end position="261"/>
    </location>
</feature>
<dbReference type="InterPro" id="IPR008271">
    <property type="entry name" value="Ser/Thr_kinase_AS"/>
</dbReference>
<dbReference type="InterPro" id="IPR000719">
    <property type="entry name" value="Prot_kinase_dom"/>
</dbReference>
<proteinExistence type="predicted"/>
<dbReference type="PANTHER" id="PTHR24350">
    <property type="entry name" value="SERINE/THREONINE-PROTEIN KINASE IAL-RELATED"/>
    <property type="match status" value="1"/>
</dbReference>
<dbReference type="Pfam" id="PF00069">
    <property type="entry name" value="Pkinase"/>
    <property type="match status" value="1"/>
</dbReference>
<evidence type="ECO:0000256" key="4">
    <source>
        <dbReference type="ARBA" id="ARBA00022777"/>
    </source>
</evidence>
<keyword evidence="10" id="KW-1185">Reference proteome</keyword>
<feature type="compositionally biased region" description="Low complexity" evidence="7">
    <location>
        <begin position="309"/>
        <end position="327"/>
    </location>
</feature>
<dbReference type="PROSITE" id="PS00107">
    <property type="entry name" value="PROTEIN_KINASE_ATP"/>
    <property type="match status" value="1"/>
</dbReference>
<accession>A0ABP5DCS8</accession>
<dbReference type="InterPro" id="IPR017441">
    <property type="entry name" value="Protein_kinase_ATP_BS"/>
</dbReference>
<evidence type="ECO:0000313" key="10">
    <source>
        <dbReference type="Proteomes" id="UP001499854"/>
    </source>
</evidence>
<evidence type="ECO:0000313" key="9">
    <source>
        <dbReference type="EMBL" id="GAA1977465.1"/>
    </source>
</evidence>
<evidence type="ECO:0000256" key="3">
    <source>
        <dbReference type="ARBA" id="ARBA00022741"/>
    </source>
</evidence>
<evidence type="ECO:0000256" key="2">
    <source>
        <dbReference type="ARBA" id="ARBA00022679"/>
    </source>
</evidence>
<dbReference type="EMBL" id="BAAAQM010000023">
    <property type="protein sequence ID" value="GAA1977465.1"/>
    <property type="molecule type" value="Genomic_DNA"/>
</dbReference>
<feature type="compositionally biased region" description="Pro residues" evidence="7">
    <location>
        <begin position="487"/>
        <end position="501"/>
    </location>
</feature>
<dbReference type="PROSITE" id="PS00108">
    <property type="entry name" value="PROTEIN_KINASE_ST"/>
    <property type="match status" value="1"/>
</dbReference>
<comment type="caution">
    <text evidence="9">The sequence shown here is derived from an EMBL/GenBank/DDBJ whole genome shotgun (WGS) entry which is preliminary data.</text>
</comment>
<evidence type="ECO:0000256" key="5">
    <source>
        <dbReference type="ARBA" id="ARBA00022840"/>
    </source>
</evidence>
<keyword evidence="5 6" id="KW-0067">ATP-binding</keyword>
<evidence type="ECO:0000256" key="6">
    <source>
        <dbReference type="PROSITE-ProRule" id="PRU10141"/>
    </source>
</evidence>
<keyword evidence="2" id="KW-0808">Transferase</keyword>
<feature type="compositionally biased region" description="Basic and acidic residues" evidence="7">
    <location>
        <begin position="328"/>
        <end position="340"/>
    </location>
</feature>
<dbReference type="InterPro" id="IPR011009">
    <property type="entry name" value="Kinase-like_dom_sf"/>
</dbReference>